<evidence type="ECO:0000313" key="3">
    <source>
        <dbReference type="Proteomes" id="UP000834106"/>
    </source>
</evidence>
<gene>
    <name evidence="2" type="ORF">FPE_LOCUS10507</name>
</gene>
<accession>A0AAD2DQ91</accession>
<proteinExistence type="predicted"/>
<dbReference type="AlphaFoldDB" id="A0AAD2DQ91"/>
<name>A0AAD2DQ91_9LAMI</name>
<keyword evidence="3" id="KW-1185">Reference proteome</keyword>
<evidence type="ECO:0000313" key="2">
    <source>
        <dbReference type="EMBL" id="CAI9763077.1"/>
    </source>
</evidence>
<dbReference type="EMBL" id="OU503041">
    <property type="protein sequence ID" value="CAI9763077.1"/>
    <property type="molecule type" value="Genomic_DNA"/>
</dbReference>
<reference evidence="2" key="1">
    <citation type="submission" date="2023-05" db="EMBL/GenBank/DDBJ databases">
        <authorList>
            <person name="Huff M."/>
        </authorList>
    </citation>
    <scope>NUCLEOTIDE SEQUENCE</scope>
</reference>
<dbReference type="InterPro" id="IPR053937">
    <property type="entry name" value="GOST_TM"/>
</dbReference>
<feature type="domain" description="GOST seven transmembrane" evidence="1">
    <location>
        <begin position="3"/>
        <end position="35"/>
    </location>
</feature>
<organism evidence="2 3">
    <name type="scientific">Fraxinus pennsylvanica</name>
    <dbReference type="NCBI Taxonomy" id="56036"/>
    <lineage>
        <taxon>Eukaryota</taxon>
        <taxon>Viridiplantae</taxon>
        <taxon>Streptophyta</taxon>
        <taxon>Embryophyta</taxon>
        <taxon>Tracheophyta</taxon>
        <taxon>Spermatophyta</taxon>
        <taxon>Magnoliopsida</taxon>
        <taxon>eudicotyledons</taxon>
        <taxon>Gunneridae</taxon>
        <taxon>Pentapetalae</taxon>
        <taxon>asterids</taxon>
        <taxon>lamiids</taxon>
        <taxon>Lamiales</taxon>
        <taxon>Oleaceae</taxon>
        <taxon>Oleeae</taxon>
        <taxon>Fraxinus</taxon>
    </lineage>
</organism>
<dbReference type="Pfam" id="PF06814">
    <property type="entry name" value="GOST_TM"/>
    <property type="match status" value="1"/>
</dbReference>
<dbReference type="Proteomes" id="UP000834106">
    <property type="component" value="Chromosome 6"/>
</dbReference>
<sequence length="103" mass="11603">MFQARRMLAKLDIYRKFTNALAVAVVVSVGWICYEENDPTLMGRVKKSDKALQNAADKADHAQLTKAYQTAIVLFEVLRAVNQTQAVEVDREWPPALINLVVL</sequence>
<evidence type="ECO:0000259" key="1">
    <source>
        <dbReference type="Pfam" id="PF06814"/>
    </source>
</evidence>
<protein>
    <recommendedName>
        <fullName evidence="1">GOST seven transmembrane domain-containing protein</fullName>
    </recommendedName>
</protein>